<gene>
    <name evidence="1" type="ORF">QM524_25370</name>
</gene>
<organism evidence="1 2">
    <name type="scientific">Flectobacillus roseus</name>
    <dbReference type="NCBI Taxonomy" id="502259"/>
    <lineage>
        <taxon>Bacteria</taxon>
        <taxon>Pseudomonadati</taxon>
        <taxon>Bacteroidota</taxon>
        <taxon>Cytophagia</taxon>
        <taxon>Cytophagales</taxon>
        <taxon>Flectobacillaceae</taxon>
        <taxon>Flectobacillus</taxon>
    </lineage>
</organism>
<name>A0ABT6YG58_9BACT</name>
<reference evidence="1 2" key="1">
    <citation type="submission" date="2023-05" db="EMBL/GenBank/DDBJ databases">
        <title>Novel species of genus Flectobacillus isolated from stream in China.</title>
        <authorList>
            <person name="Lu H."/>
        </authorList>
    </citation>
    <scope>NUCLEOTIDE SEQUENCE [LARGE SCALE GENOMIC DNA]</scope>
    <source>
        <strain evidence="1 2">KCTC 42575</strain>
    </source>
</reference>
<dbReference type="RefSeq" id="WP_166579906.1">
    <property type="nucleotide sequence ID" value="NZ_JASHIF010000034.1"/>
</dbReference>
<dbReference type="Proteomes" id="UP001236507">
    <property type="component" value="Unassembled WGS sequence"/>
</dbReference>
<comment type="caution">
    <text evidence="1">The sequence shown here is derived from an EMBL/GenBank/DDBJ whole genome shotgun (WGS) entry which is preliminary data.</text>
</comment>
<sequence>MTDIVVNAQENLDDEAIRNQKSEQLRQHLSALNTLSKELNDLGLAVNIFDTEDEDNNVISNPVTLIAEISKPY</sequence>
<dbReference type="EMBL" id="JASHIF010000034">
    <property type="protein sequence ID" value="MDI9862581.1"/>
    <property type="molecule type" value="Genomic_DNA"/>
</dbReference>
<keyword evidence="2" id="KW-1185">Reference proteome</keyword>
<proteinExistence type="predicted"/>
<evidence type="ECO:0000313" key="1">
    <source>
        <dbReference type="EMBL" id="MDI9862581.1"/>
    </source>
</evidence>
<protein>
    <submittedName>
        <fullName evidence="1">Uncharacterized protein</fullName>
    </submittedName>
</protein>
<accession>A0ABT6YG58</accession>
<evidence type="ECO:0000313" key="2">
    <source>
        <dbReference type="Proteomes" id="UP001236507"/>
    </source>
</evidence>